<name>A0ABV2EHG2_9CAUL</name>
<comment type="caution">
    <text evidence="6">The sequence shown here is derived from an EMBL/GenBank/DDBJ whole genome shotgun (WGS) entry which is preliminary data.</text>
</comment>
<evidence type="ECO:0000256" key="1">
    <source>
        <dbReference type="ARBA" id="ARBA00022714"/>
    </source>
</evidence>
<keyword evidence="1" id="KW-0001">2Fe-2S</keyword>
<keyword evidence="4" id="KW-0411">Iron-sulfur</keyword>
<evidence type="ECO:0000256" key="4">
    <source>
        <dbReference type="ARBA" id="ARBA00023014"/>
    </source>
</evidence>
<dbReference type="InterPro" id="IPR017941">
    <property type="entry name" value="Rieske_2Fe-2S"/>
</dbReference>
<dbReference type="InterPro" id="IPR036922">
    <property type="entry name" value="Rieske_2Fe-2S_sf"/>
</dbReference>
<dbReference type="PANTHER" id="PTHR40261">
    <property type="match status" value="1"/>
</dbReference>
<reference evidence="6 7" key="1">
    <citation type="submission" date="2024-06" db="EMBL/GenBank/DDBJ databases">
        <title>Genomic Encyclopedia of Type Strains, Phase IV (KMG-IV): sequencing the most valuable type-strain genomes for metagenomic binning, comparative biology and taxonomic classification.</title>
        <authorList>
            <person name="Goeker M."/>
        </authorList>
    </citation>
    <scope>NUCLEOTIDE SEQUENCE [LARGE SCALE GENOMIC DNA]</scope>
    <source>
        <strain evidence="6 7">DSM 17809</strain>
    </source>
</reference>
<organism evidence="6 7">
    <name type="scientific">Phenylobacterium koreense</name>
    <dbReference type="NCBI Taxonomy" id="266125"/>
    <lineage>
        <taxon>Bacteria</taxon>
        <taxon>Pseudomonadati</taxon>
        <taxon>Pseudomonadota</taxon>
        <taxon>Alphaproteobacteria</taxon>
        <taxon>Caulobacterales</taxon>
        <taxon>Caulobacteraceae</taxon>
        <taxon>Phenylobacterium</taxon>
    </lineage>
</organism>
<evidence type="ECO:0000256" key="3">
    <source>
        <dbReference type="ARBA" id="ARBA00023004"/>
    </source>
</evidence>
<dbReference type="PANTHER" id="PTHR40261:SF1">
    <property type="entry name" value="RIESKE DOMAIN-CONTAINING PROTEIN"/>
    <property type="match status" value="1"/>
</dbReference>
<dbReference type="SUPFAM" id="SSF50022">
    <property type="entry name" value="ISP domain"/>
    <property type="match status" value="1"/>
</dbReference>
<keyword evidence="3" id="KW-0408">Iron</keyword>
<evidence type="ECO:0000313" key="7">
    <source>
        <dbReference type="Proteomes" id="UP001549110"/>
    </source>
</evidence>
<keyword evidence="2" id="KW-0479">Metal-binding</keyword>
<keyword evidence="7" id="KW-1185">Reference proteome</keyword>
<evidence type="ECO:0000313" key="6">
    <source>
        <dbReference type="EMBL" id="MET3526462.1"/>
    </source>
</evidence>
<evidence type="ECO:0000259" key="5">
    <source>
        <dbReference type="PROSITE" id="PS51296"/>
    </source>
</evidence>
<accession>A0ABV2EHG2</accession>
<sequence>MSRDGPDNPARPGPGVALCALAELADPGSKGFRFREGGKMFAGFVVQTGGAVRGYVDSCPHAGWPLAAWDDRYLTREGDLILCGGHAALFRPGDGLCVAGPCANQRLTPWPVAVIDGRIVTA</sequence>
<feature type="domain" description="Rieske" evidence="5">
    <location>
        <begin position="16"/>
        <end position="121"/>
    </location>
</feature>
<proteinExistence type="predicted"/>
<dbReference type="CDD" id="cd03467">
    <property type="entry name" value="Rieske"/>
    <property type="match status" value="1"/>
</dbReference>
<dbReference type="EMBL" id="JBEPLU010000001">
    <property type="protein sequence ID" value="MET3526462.1"/>
    <property type="molecule type" value="Genomic_DNA"/>
</dbReference>
<dbReference type="Gene3D" id="2.102.10.10">
    <property type="entry name" value="Rieske [2Fe-2S] iron-sulphur domain"/>
    <property type="match status" value="1"/>
</dbReference>
<evidence type="ECO:0000256" key="2">
    <source>
        <dbReference type="ARBA" id="ARBA00022723"/>
    </source>
</evidence>
<dbReference type="RefSeq" id="WP_331931801.1">
    <property type="nucleotide sequence ID" value="NZ_JBEPLU010000001.1"/>
</dbReference>
<gene>
    <name evidence="6" type="ORF">ABID41_001557</name>
</gene>
<protein>
    <submittedName>
        <fullName evidence="6">Nitrite reductase/ring-hydroxylating ferredoxin subunit</fullName>
    </submittedName>
</protein>
<dbReference type="PROSITE" id="PS51296">
    <property type="entry name" value="RIESKE"/>
    <property type="match status" value="1"/>
</dbReference>
<dbReference type="Proteomes" id="UP001549110">
    <property type="component" value="Unassembled WGS sequence"/>
</dbReference>
<dbReference type="Pfam" id="PF00355">
    <property type="entry name" value="Rieske"/>
    <property type="match status" value="1"/>
</dbReference>